<keyword evidence="2" id="KW-1185">Reference proteome</keyword>
<name>A0ACC0ZYY0_9ROSI</name>
<dbReference type="EMBL" id="CM047909">
    <property type="protein sequence ID" value="KAJ0079371.1"/>
    <property type="molecule type" value="Genomic_DNA"/>
</dbReference>
<dbReference type="Proteomes" id="UP001164250">
    <property type="component" value="Chromosome 13"/>
</dbReference>
<evidence type="ECO:0000313" key="1">
    <source>
        <dbReference type="EMBL" id="KAJ0079371.1"/>
    </source>
</evidence>
<organism evidence="1 2">
    <name type="scientific">Pistacia atlantica</name>
    <dbReference type="NCBI Taxonomy" id="434234"/>
    <lineage>
        <taxon>Eukaryota</taxon>
        <taxon>Viridiplantae</taxon>
        <taxon>Streptophyta</taxon>
        <taxon>Embryophyta</taxon>
        <taxon>Tracheophyta</taxon>
        <taxon>Spermatophyta</taxon>
        <taxon>Magnoliopsida</taxon>
        <taxon>eudicotyledons</taxon>
        <taxon>Gunneridae</taxon>
        <taxon>Pentapetalae</taxon>
        <taxon>rosids</taxon>
        <taxon>malvids</taxon>
        <taxon>Sapindales</taxon>
        <taxon>Anacardiaceae</taxon>
        <taxon>Pistacia</taxon>
    </lineage>
</organism>
<protein>
    <submittedName>
        <fullName evidence="1">Uncharacterized protein</fullName>
    </submittedName>
</protein>
<sequence length="309" mass="34549">MPVYYYYPFSALPDPAKLYNDLRWNITRPQGFEAVMRVRCSQGIQVQDYYGNFCKRIPTDIDLPAIDCNKAIMVTLKHDDKLQDGSECAFQCALLYTTVYGQRRIRVTTLSLPCTNCLLLSCFSLPELTIILFLFLTTLFVAANEIPSTPLVNVREQMMNLCVNALVSYRKFCATVSSSGQLILPEALKLLPLYTLALIKSTGLRNDGRIDDRSFWITYVSSVSIPLAVPFVYPRMVAIHDLDSKVEGGSPIPPFLPLSSEHVSDEGIYLLENGEDALIYIGSSVDSNILRQLLGINSVEEIPTQVIPS</sequence>
<reference evidence="2" key="1">
    <citation type="journal article" date="2023" name="G3 (Bethesda)">
        <title>Genome assembly and association tests identify interacting loci associated with vigor, precocity, and sex in interspecific pistachio rootstocks.</title>
        <authorList>
            <person name="Palmer W."/>
            <person name="Jacygrad E."/>
            <person name="Sagayaradj S."/>
            <person name="Cavanaugh K."/>
            <person name="Han R."/>
            <person name="Bertier L."/>
            <person name="Beede B."/>
            <person name="Kafkas S."/>
            <person name="Golino D."/>
            <person name="Preece J."/>
            <person name="Michelmore R."/>
        </authorList>
    </citation>
    <scope>NUCLEOTIDE SEQUENCE [LARGE SCALE GENOMIC DNA]</scope>
</reference>
<gene>
    <name evidence="1" type="ORF">Patl1_23363</name>
</gene>
<proteinExistence type="predicted"/>
<evidence type="ECO:0000313" key="2">
    <source>
        <dbReference type="Proteomes" id="UP001164250"/>
    </source>
</evidence>
<accession>A0ACC0ZYY0</accession>
<comment type="caution">
    <text evidence="1">The sequence shown here is derived from an EMBL/GenBank/DDBJ whole genome shotgun (WGS) entry which is preliminary data.</text>
</comment>